<dbReference type="AlphaFoldDB" id="A0A4Y3WUM2"/>
<evidence type="ECO:0000256" key="1">
    <source>
        <dbReference type="SAM" id="Phobius"/>
    </source>
</evidence>
<keyword evidence="1" id="KW-0472">Membrane</keyword>
<dbReference type="RefSeq" id="WP_141282217.1">
    <property type="nucleotide sequence ID" value="NZ_BAAARZ010000052.1"/>
</dbReference>
<keyword evidence="3" id="KW-1185">Reference proteome</keyword>
<comment type="caution">
    <text evidence="2">The sequence shown here is derived from an EMBL/GenBank/DDBJ whole genome shotgun (WGS) entry which is preliminary data.</text>
</comment>
<keyword evidence="1" id="KW-0812">Transmembrane</keyword>
<gene>
    <name evidence="2" type="ORF">PHY01_48680</name>
</gene>
<sequence length="98" mass="9913">MWFPYGAGRWLGVHDGGADRPDDVPPPVVAGRGAPDPVDGTAVSAWEAVSIVLGLAVLSGSTAGIVVTAFVVVLALLVVTAGDEQSTERPPGAPPQAW</sequence>
<organism evidence="2 3">
    <name type="scientific">Pseudonocardia hydrocarbonoxydans</name>
    <dbReference type="NCBI Taxonomy" id="76726"/>
    <lineage>
        <taxon>Bacteria</taxon>
        <taxon>Bacillati</taxon>
        <taxon>Actinomycetota</taxon>
        <taxon>Actinomycetes</taxon>
        <taxon>Pseudonocardiales</taxon>
        <taxon>Pseudonocardiaceae</taxon>
        <taxon>Pseudonocardia</taxon>
    </lineage>
</organism>
<proteinExistence type="predicted"/>
<evidence type="ECO:0000313" key="2">
    <source>
        <dbReference type="EMBL" id="GEC22585.1"/>
    </source>
</evidence>
<keyword evidence="1" id="KW-1133">Transmembrane helix</keyword>
<name>A0A4Y3WUM2_9PSEU</name>
<feature type="transmembrane region" description="Helical" evidence="1">
    <location>
        <begin position="51"/>
        <end position="79"/>
    </location>
</feature>
<reference evidence="2 3" key="1">
    <citation type="submission" date="2019-06" db="EMBL/GenBank/DDBJ databases">
        <title>Whole genome shotgun sequence of Pseudonocardia hydrocarbonoxydans NBRC 14498.</title>
        <authorList>
            <person name="Hosoyama A."/>
            <person name="Uohara A."/>
            <person name="Ohji S."/>
            <person name="Ichikawa N."/>
        </authorList>
    </citation>
    <scope>NUCLEOTIDE SEQUENCE [LARGE SCALE GENOMIC DNA]</scope>
    <source>
        <strain evidence="2 3">NBRC 14498</strain>
    </source>
</reference>
<evidence type="ECO:0000313" key="3">
    <source>
        <dbReference type="Proteomes" id="UP000320338"/>
    </source>
</evidence>
<dbReference type="EMBL" id="BJNG01000049">
    <property type="protein sequence ID" value="GEC22585.1"/>
    <property type="molecule type" value="Genomic_DNA"/>
</dbReference>
<dbReference type="Proteomes" id="UP000320338">
    <property type="component" value="Unassembled WGS sequence"/>
</dbReference>
<protein>
    <submittedName>
        <fullName evidence="2">Uncharacterized protein</fullName>
    </submittedName>
</protein>
<accession>A0A4Y3WUM2</accession>